<sequence>MLSNSSLVLGMDDAPGADGCMTDSSLNEESIAGLGDSSKADKDGRRVVRLHTTKSVEVYLDKAKGNIVSNTPRI</sequence>
<comment type="caution">
    <text evidence="1">The sequence shown here is derived from an EMBL/GenBank/DDBJ whole genome shotgun (WGS) entry which is preliminary data.</text>
</comment>
<keyword evidence="2" id="KW-1185">Reference proteome</keyword>
<dbReference type="Proteomes" id="UP000789525">
    <property type="component" value="Unassembled WGS sequence"/>
</dbReference>
<proteinExistence type="predicted"/>
<organism evidence="1 2">
    <name type="scientific">Acaulospora colombiana</name>
    <dbReference type="NCBI Taxonomy" id="27376"/>
    <lineage>
        <taxon>Eukaryota</taxon>
        <taxon>Fungi</taxon>
        <taxon>Fungi incertae sedis</taxon>
        <taxon>Mucoromycota</taxon>
        <taxon>Glomeromycotina</taxon>
        <taxon>Glomeromycetes</taxon>
        <taxon>Diversisporales</taxon>
        <taxon>Acaulosporaceae</taxon>
        <taxon>Acaulospora</taxon>
    </lineage>
</organism>
<dbReference type="EMBL" id="CAJVPT010022944">
    <property type="protein sequence ID" value="CAG8662709.1"/>
    <property type="molecule type" value="Genomic_DNA"/>
</dbReference>
<gene>
    <name evidence="1" type="ORF">ACOLOM_LOCUS8650</name>
</gene>
<evidence type="ECO:0000313" key="2">
    <source>
        <dbReference type="Proteomes" id="UP000789525"/>
    </source>
</evidence>
<evidence type="ECO:0000313" key="1">
    <source>
        <dbReference type="EMBL" id="CAG8662709.1"/>
    </source>
</evidence>
<accession>A0ACA9NR52</accession>
<protein>
    <submittedName>
        <fullName evidence="1">11856_t:CDS:1</fullName>
    </submittedName>
</protein>
<name>A0ACA9NR52_9GLOM</name>
<reference evidence="1" key="1">
    <citation type="submission" date="2021-06" db="EMBL/GenBank/DDBJ databases">
        <authorList>
            <person name="Kallberg Y."/>
            <person name="Tangrot J."/>
            <person name="Rosling A."/>
        </authorList>
    </citation>
    <scope>NUCLEOTIDE SEQUENCE</scope>
    <source>
        <strain evidence="1">CL356</strain>
    </source>
</reference>